<accession>A0A0L0F1G9</accession>
<evidence type="ECO:0000313" key="3">
    <source>
        <dbReference type="Proteomes" id="UP000054560"/>
    </source>
</evidence>
<dbReference type="RefSeq" id="XP_014143895.1">
    <property type="nucleotide sequence ID" value="XM_014288420.1"/>
</dbReference>
<dbReference type="Proteomes" id="UP000054560">
    <property type="component" value="Unassembled WGS sequence"/>
</dbReference>
<sequence>TNTVGAMNSSVMEGSELGREESMLSDNMAVMRSTKKRLRDLVTAIAVCHNVRPVGPLIIV</sequence>
<reference evidence="2 3" key="1">
    <citation type="submission" date="2011-02" db="EMBL/GenBank/DDBJ databases">
        <title>The Genome Sequence of Sphaeroforma arctica JP610.</title>
        <authorList>
            <consortium name="The Broad Institute Genome Sequencing Platform"/>
            <person name="Russ C."/>
            <person name="Cuomo C."/>
            <person name="Young S.K."/>
            <person name="Zeng Q."/>
            <person name="Gargeya S."/>
            <person name="Alvarado L."/>
            <person name="Berlin A."/>
            <person name="Chapman S.B."/>
            <person name="Chen Z."/>
            <person name="Freedman E."/>
            <person name="Gellesch M."/>
            <person name="Goldberg J."/>
            <person name="Griggs A."/>
            <person name="Gujja S."/>
            <person name="Heilman E."/>
            <person name="Heiman D."/>
            <person name="Howarth C."/>
            <person name="Mehta T."/>
            <person name="Neiman D."/>
            <person name="Pearson M."/>
            <person name="Roberts A."/>
            <person name="Saif S."/>
            <person name="Shea T."/>
            <person name="Shenoy N."/>
            <person name="Sisk P."/>
            <person name="Stolte C."/>
            <person name="Sykes S."/>
            <person name="White J."/>
            <person name="Yandava C."/>
            <person name="Burger G."/>
            <person name="Gray M.W."/>
            <person name="Holland P.W.H."/>
            <person name="King N."/>
            <person name="Lang F.B.F."/>
            <person name="Roger A.J."/>
            <person name="Ruiz-Trillo I."/>
            <person name="Haas B."/>
            <person name="Nusbaum C."/>
            <person name="Birren B."/>
        </authorList>
    </citation>
    <scope>NUCLEOTIDE SEQUENCE [LARGE SCALE GENOMIC DNA]</scope>
    <source>
        <strain evidence="2 3">JP610</strain>
    </source>
</reference>
<protein>
    <submittedName>
        <fullName evidence="2">Uncharacterized protein</fullName>
    </submittedName>
</protein>
<evidence type="ECO:0000256" key="1">
    <source>
        <dbReference type="SAM" id="MobiDB-lite"/>
    </source>
</evidence>
<feature type="compositionally biased region" description="Polar residues" evidence="1">
    <location>
        <begin position="1"/>
        <end position="12"/>
    </location>
</feature>
<gene>
    <name evidence="2" type="ORF">SARC_17487</name>
</gene>
<feature type="non-terminal residue" evidence="2">
    <location>
        <position position="1"/>
    </location>
</feature>
<evidence type="ECO:0000313" key="2">
    <source>
        <dbReference type="EMBL" id="KNC69993.1"/>
    </source>
</evidence>
<dbReference type="GeneID" id="25917991"/>
<proteinExistence type="predicted"/>
<feature type="region of interest" description="Disordered" evidence="1">
    <location>
        <begin position="1"/>
        <end position="20"/>
    </location>
</feature>
<dbReference type="AlphaFoldDB" id="A0A0L0F1G9"/>
<organism evidence="2 3">
    <name type="scientific">Sphaeroforma arctica JP610</name>
    <dbReference type="NCBI Taxonomy" id="667725"/>
    <lineage>
        <taxon>Eukaryota</taxon>
        <taxon>Ichthyosporea</taxon>
        <taxon>Ichthyophonida</taxon>
        <taxon>Sphaeroforma</taxon>
    </lineage>
</organism>
<name>A0A0L0F1G9_9EUKA</name>
<keyword evidence="3" id="KW-1185">Reference proteome</keyword>
<dbReference type="EMBL" id="KQ252547">
    <property type="protein sequence ID" value="KNC69993.1"/>
    <property type="molecule type" value="Genomic_DNA"/>
</dbReference>